<dbReference type="Proteomes" id="UP001529369">
    <property type="component" value="Unassembled WGS sequence"/>
</dbReference>
<dbReference type="PANTHER" id="PTHR35004:SF8">
    <property type="entry name" value="TRANSPOSASE RV3428C-RELATED"/>
    <property type="match status" value="1"/>
</dbReference>
<feature type="region of interest" description="Disordered" evidence="2">
    <location>
        <begin position="492"/>
        <end position="514"/>
    </location>
</feature>
<evidence type="ECO:0000259" key="4">
    <source>
        <dbReference type="PROSITE" id="PS50994"/>
    </source>
</evidence>
<dbReference type="EMBL" id="JAUFPN010000146">
    <property type="protein sequence ID" value="MDN3565363.1"/>
    <property type="molecule type" value="Genomic_DNA"/>
</dbReference>
<dbReference type="NCBIfam" id="NF033546">
    <property type="entry name" value="transpos_IS21"/>
    <property type="match status" value="1"/>
</dbReference>
<feature type="compositionally biased region" description="Basic and acidic residues" evidence="2">
    <location>
        <begin position="392"/>
        <end position="404"/>
    </location>
</feature>
<dbReference type="PROSITE" id="PS50994">
    <property type="entry name" value="INTEGRASE"/>
    <property type="match status" value="1"/>
</dbReference>
<dbReference type="InterPro" id="IPR001584">
    <property type="entry name" value="Integrase_cat-core"/>
</dbReference>
<reference evidence="6" key="1">
    <citation type="journal article" date="2019" name="Int. J. Syst. Evol. Microbiol.">
        <title>The Global Catalogue of Microorganisms (GCM) 10K type strain sequencing project: providing services to taxonomists for standard genome sequencing and annotation.</title>
        <authorList>
            <consortium name="The Broad Institute Genomics Platform"/>
            <consortium name="The Broad Institute Genome Sequencing Center for Infectious Disease"/>
            <person name="Wu L."/>
            <person name="Ma J."/>
        </authorList>
    </citation>
    <scope>NUCLEOTIDE SEQUENCE [LARGE SCALE GENOMIC DNA]</scope>
    <source>
        <strain evidence="6">CECT 7131</strain>
    </source>
</reference>
<comment type="similarity">
    <text evidence="1">Belongs to the transposase IS21/IS408/IS1162 family.</text>
</comment>
<dbReference type="PANTHER" id="PTHR35004">
    <property type="entry name" value="TRANSPOSASE RV3428C-RELATED"/>
    <property type="match status" value="1"/>
</dbReference>
<accession>A0ABT8A753</accession>
<protein>
    <submittedName>
        <fullName evidence="5">IS21 family transposase</fullName>
    </submittedName>
</protein>
<keyword evidence="6" id="KW-1185">Reference proteome</keyword>
<evidence type="ECO:0000313" key="5">
    <source>
        <dbReference type="EMBL" id="MDN3565363.1"/>
    </source>
</evidence>
<comment type="caution">
    <text evidence="5">The sequence shown here is derived from an EMBL/GenBank/DDBJ whole genome shotgun (WGS) entry which is preliminary data.</text>
</comment>
<evidence type="ECO:0000313" key="6">
    <source>
        <dbReference type="Proteomes" id="UP001529369"/>
    </source>
</evidence>
<evidence type="ECO:0000259" key="3">
    <source>
        <dbReference type="PROSITE" id="PS50532"/>
    </source>
</evidence>
<proteinExistence type="inferred from homology"/>
<sequence>MPGKRTLTMRQLRHLLCLIHGGASTREVCRILGLARSTVQDNVRRAAEAGLRWPLPGDLTDDALEQLLFSRPGNKTGARLRAEPDWASLVGELKKPGVTMMLLWEEYRAVHPDGYGYSRFCDLFRHFERRLAPSMRQDHVAGDKVFVDYSGKKLAIADPATGEVREAEIFVAVLGASGYTFAEASWTQTLPDWIGSHVRMFRFFGGVPRLIVPDNLKAGVNRASFYDPEINRSYAMMASHYGTAVLPARPRRPKDKAKVENGVRFAQTCILGRLRKRTFFSLAEANAAIAEAVERINDHLIRRLATTRHELFRTVELPALAPLPSEDYEFAEWRFARVSIDYHVEFDGYFYSVPHELIREQVDLRATARIIEVFHRGRRIASHQRRYGGRRHGTDPDHMPSSHRRYAEWTPDRFRRWGASIGPGTEGLITAILAARPHPEQGFRSCLGVLRLYKELDLVTAEAVSARALAIGALTYKSIASIIANRLGNKAAGRRGHQPAVEQHANLRGPSYFH</sequence>
<dbReference type="InterPro" id="IPR036397">
    <property type="entry name" value="RNaseH_sf"/>
</dbReference>
<organism evidence="5 6">
    <name type="scientific">Paeniroseomonas aquatica</name>
    <dbReference type="NCBI Taxonomy" id="373043"/>
    <lineage>
        <taxon>Bacteria</taxon>
        <taxon>Pseudomonadati</taxon>
        <taxon>Pseudomonadota</taxon>
        <taxon>Alphaproteobacteria</taxon>
        <taxon>Acetobacterales</taxon>
        <taxon>Acetobacteraceae</taxon>
        <taxon>Paeniroseomonas</taxon>
    </lineage>
</organism>
<feature type="domain" description="Integrase catalytic" evidence="4">
    <location>
        <begin position="129"/>
        <end position="332"/>
    </location>
</feature>
<dbReference type="InterPro" id="IPR054353">
    <property type="entry name" value="IstA-like_C"/>
</dbReference>
<feature type="domain" description="HTH IS408-type" evidence="3">
    <location>
        <begin position="12"/>
        <end position="93"/>
    </location>
</feature>
<gene>
    <name evidence="5" type="primary">istA</name>
    <name evidence="5" type="ORF">QWZ14_13405</name>
</gene>
<evidence type="ECO:0000256" key="2">
    <source>
        <dbReference type="SAM" id="MobiDB-lite"/>
    </source>
</evidence>
<dbReference type="Pfam" id="PF00665">
    <property type="entry name" value="rve"/>
    <property type="match status" value="1"/>
</dbReference>
<dbReference type="Gene3D" id="3.30.420.10">
    <property type="entry name" value="Ribonuclease H-like superfamily/Ribonuclease H"/>
    <property type="match status" value="1"/>
</dbReference>
<dbReference type="SUPFAM" id="SSF53098">
    <property type="entry name" value="Ribonuclease H-like"/>
    <property type="match status" value="1"/>
</dbReference>
<name>A0ABT8A753_9PROT</name>
<dbReference type="PROSITE" id="PS50532">
    <property type="entry name" value="HTH_IS408"/>
    <property type="match status" value="1"/>
</dbReference>
<dbReference type="InterPro" id="IPR012337">
    <property type="entry name" value="RNaseH-like_sf"/>
</dbReference>
<dbReference type="InterPro" id="IPR017895">
    <property type="entry name" value="HTH_IS408/IS1162_type"/>
</dbReference>
<dbReference type="Pfam" id="PF22483">
    <property type="entry name" value="Mu-transpos_C_2"/>
    <property type="match status" value="1"/>
</dbReference>
<evidence type="ECO:0000256" key="1">
    <source>
        <dbReference type="ARBA" id="ARBA00009277"/>
    </source>
</evidence>
<feature type="region of interest" description="Disordered" evidence="2">
    <location>
        <begin position="385"/>
        <end position="404"/>
    </location>
</feature>
<dbReference type="RefSeq" id="WP_213335652.1">
    <property type="nucleotide sequence ID" value="NZ_JAUFPN010000146.1"/>
</dbReference>